<dbReference type="EMBL" id="AP012342">
    <property type="protein sequence ID" value="BAM06209.1"/>
    <property type="molecule type" value="Genomic_DNA"/>
</dbReference>
<feature type="domain" description="Mechanosensitive ion channel MscS" evidence="6">
    <location>
        <begin position="135"/>
        <end position="211"/>
    </location>
</feature>
<dbReference type="InterPro" id="IPR006685">
    <property type="entry name" value="MscS_channel_2nd"/>
</dbReference>
<feature type="transmembrane region" description="Helical" evidence="5">
    <location>
        <begin position="123"/>
        <end position="147"/>
    </location>
</feature>
<protein>
    <recommendedName>
        <fullName evidence="6">Mechanosensitive ion channel MscS domain-containing protein</fullName>
    </recommendedName>
</protein>
<dbReference type="STRING" id="1162668.LFE_0491"/>
<name>I0ILR0_LEPFC</name>
<evidence type="ECO:0000256" key="5">
    <source>
        <dbReference type="SAM" id="Phobius"/>
    </source>
</evidence>
<dbReference type="HOGENOM" id="CLU_849403_0_0_0"/>
<dbReference type="OrthoDB" id="9814206at2"/>
<keyword evidence="4 5" id="KW-0472">Membrane</keyword>
<dbReference type="PANTHER" id="PTHR30221:SF1">
    <property type="entry name" value="SMALL-CONDUCTANCE MECHANOSENSITIVE CHANNEL"/>
    <property type="match status" value="1"/>
</dbReference>
<dbReference type="InterPro" id="IPR010920">
    <property type="entry name" value="LSM_dom_sf"/>
</dbReference>
<keyword evidence="2 5" id="KW-0812">Transmembrane</keyword>
<dbReference type="RefSeq" id="WP_014448702.1">
    <property type="nucleotide sequence ID" value="NC_017094.1"/>
</dbReference>
<evidence type="ECO:0000256" key="4">
    <source>
        <dbReference type="ARBA" id="ARBA00023136"/>
    </source>
</evidence>
<dbReference type="GO" id="GO:0008381">
    <property type="term" value="F:mechanosensitive monoatomic ion channel activity"/>
    <property type="evidence" value="ECO:0007669"/>
    <property type="project" value="InterPro"/>
</dbReference>
<organism evidence="7 8">
    <name type="scientific">Leptospirillum ferrooxidans (strain C2-3)</name>
    <dbReference type="NCBI Taxonomy" id="1162668"/>
    <lineage>
        <taxon>Bacteria</taxon>
        <taxon>Pseudomonadati</taxon>
        <taxon>Nitrospirota</taxon>
        <taxon>Nitrospiria</taxon>
        <taxon>Nitrospirales</taxon>
        <taxon>Nitrospiraceae</taxon>
        <taxon>Leptospirillum</taxon>
    </lineage>
</organism>
<dbReference type="eggNOG" id="COG0668">
    <property type="taxonomic scope" value="Bacteria"/>
</dbReference>
<proteinExistence type="predicted"/>
<dbReference type="Proteomes" id="UP000007382">
    <property type="component" value="Chromosome"/>
</dbReference>
<dbReference type="PANTHER" id="PTHR30221">
    <property type="entry name" value="SMALL-CONDUCTANCE MECHANOSENSITIVE CHANNEL"/>
    <property type="match status" value="1"/>
</dbReference>
<accession>I0ILR0</accession>
<evidence type="ECO:0000256" key="2">
    <source>
        <dbReference type="ARBA" id="ARBA00022692"/>
    </source>
</evidence>
<keyword evidence="8" id="KW-1185">Reference proteome</keyword>
<dbReference type="InterPro" id="IPR023408">
    <property type="entry name" value="MscS_beta-dom_sf"/>
</dbReference>
<dbReference type="AlphaFoldDB" id="I0ILR0"/>
<evidence type="ECO:0000313" key="7">
    <source>
        <dbReference type="EMBL" id="BAM06209.1"/>
    </source>
</evidence>
<gene>
    <name evidence="7" type="ordered locus">LFE_0491</name>
</gene>
<dbReference type="SUPFAM" id="SSF50182">
    <property type="entry name" value="Sm-like ribonucleoproteins"/>
    <property type="match status" value="1"/>
</dbReference>
<keyword evidence="3 5" id="KW-1133">Transmembrane helix</keyword>
<dbReference type="Gene3D" id="2.30.30.60">
    <property type="match status" value="1"/>
</dbReference>
<dbReference type="Pfam" id="PF00924">
    <property type="entry name" value="MS_channel_2nd"/>
    <property type="match status" value="1"/>
</dbReference>
<dbReference type="InterPro" id="IPR045275">
    <property type="entry name" value="MscS_archaea/bacteria_type"/>
</dbReference>
<evidence type="ECO:0000313" key="8">
    <source>
        <dbReference type="Proteomes" id="UP000007382"/>
    </source>
</evidence>
<comment type="subcellular location">
    <subcellularLocation>
        <location evidence="1">Membrane</location>
    </subcellularLocation>
</comment>
<feature type="transmembrane region" description="Helical" evidence="5">
    <location>
        <begin position="21"/>
        <end position="41"/>
    </location>
</feature>
<evidence type="ECO:0000256" key="1">
    <source>
        <dbReference type="ARBA" id="ARBA00004370"/>
    </source>
</evidence>
<dbReference type="Gene3D" id="1.10.287.1260">
    <property type="match status" value="1"/>
</dbReference>
<dbReference type="KEGG" id="lfc:LFE_0491"/>
<dbReference type="PATRIC" id="fig|1162668.3.peg.579"/>
<sequence>MPLTGNSPADGAKEKTHFISFRFIFIFLSIPLFLMGVHAIGRHYKSYPEAINLMEISGILLILFTLYRTLVSDLVPFLAERIGKEKANSARYFIDFLFIASGVFIVLSLLGKGFENLALGGTVLSIVIGIAAQSSLTNFFSGFVLAFTQPFKVGETIGIVTWQYARLASTYPHETLAPEYRGTVLSLGMIYTHLRGEDGKTFMLPNSILLQALLFERSFSDERISIRMDIPSGVSTEAIEKRILECLTGRYALSPAEITLRLVDFSSSTVSYQVRFPAGELVEQEVRDTLLRSVMALLPGKKTTGEALS</sequence>
<dbReference type="GO" id="GO:0016020">
    <property type="term" value="C:membrane"/>
    <property type="evidence" value="ECO:0007669"/>
    <property type="project" value="UniProtKB-SubCell"/>
</dbReference>
<evidence type="ECO:0000256" key="3">
    <source>
        <dbReference type="ARBA" id="ARBA00022989"/>
    </source>
</evidence>
<evidence type="ECO:0000259" key="6">
    <source>
        <dbReference type="Pfam" id="PF00924"/>
    </source>
</evidence>
<reference evidence="8" key="2">
    <citation type="submission" date="2012-03" db="EMBL/GenBank/DDBJ databases">
        <title>The complete genome sequence of the pioneer microbe on fresh volcanic deposit, Leptospirillum ferrooxidans strain C2-3.</title>
        <authorList>
            <person name="Fujimura R."/>
            <person name="Sato Y."/>
            <person name="Nishizawa T."/>
            <person name="Nanba K."/>
            <person name="Oshima K."/>
            <person name="Hattori M."/>
            <person name="Kamijo T."/>
            <person name="Ohta H."/>
        </authorList>
    </citation>
    <scope>NUCLEOTIDE SEQUENCE [LARGE SCALE GENOMIC DNA]</scope>
    <source>
        <strain evidence="8">C2-3</strain>
    </source>
</reference>
<feature type="transmembrane region" description="Helical" evidence="5">
    <location>
        <begin position="92"/>
        <end position="111"/>
    </location>
</feature>
<reference evidence="7 8" key="1">
    <citation type="journal article" date="2012" name="J. Bacteriol.">
        <title>Complete Genome Sequence of Leptospirillum ferrooxidans Strain C2-3, Isolated from a Fresh Volcanic Ash Deposit on the Island of Miyake, Japan.</title>
        <authorList>
            <person name="Fujimura R."/>
            <person name="Sato Y."/>
            <person name="Nishizawa T."/>
            <person name="Oshima K."/>
            <person name="Kim S.-W."/>
            <person name="Hattori M."/>
            <person name="Kamijo T."/>
            <person name="Ohta H."/>
        </authorList>
    </citation>
    <scope>NUCLEOTIDE SEQUENCE [LARGE SCALE GENOMIC DNA]</scope>
    <source>
        <strain evidence="7 8">C2-3</strain>
    </source>
</reference>
<feature type="transmembrane region" description="Helical" evidence="5">
    <location>
        <begin position="53"/>
        <end position="71"/>
    </location>
</feature>